<dbReference type="GO" id="GO:0016757">
    <property type="term" value="F:glycosyltransferase activity"/>
    <property type="evidence" value="ECO:0007669"/>
    <property type="project" value="TreeGrafter"/>
</dbReference>
<dbReference type="Pfam" id="PF13704">
    <property type="entry name" value="Glyco_tranf_2_4"/>
    <property type="match status" value="1"/>
</dbReference>
<keyword evidence="3" id="KW-0472">Membrane</keyword>
<reference evidence="4 5" key="1">
    <citation type="submission" date="2018-05" db="EMBL/GenBank/DDBJ databases">
        <title>Genomic Encyclopedia of Type Strains, Phase IV (KMG-IV): sequencing the most valuable type-strain genomes for metagenomic binning, comparative biology and taxonomic classification.</title>
        <authorList>
            <person name="Goeker M."/>
        </authorList>
    </citation>
    <scope>NUCLEOTIDE SEQUENCE [LARGE SCALE GENOMIC DNA]</scope>
    <source>
        <strain evidence="4 5">DSM 16097</strain>
    </source>
</reference>
<proteinExistence type="predicted"/>
<evidence type="ECO:0000313" key="5">
    <source>
        <dbReference type="Proteomes" id="UP000245708"/>
    </source>
</evidence>
<dbReference type="PANTHER" id="PTHR21461">
    <property type="entry name" value="GLYCOSYLTRANSFERASE FAMILY 92 PROTEIN"/>
    <property type="match status" value="1"/>
</dbReference>
<dbReference type="GO" id="GO:0016020">
    <property type="term" value="C:membrane"/>
    <property type="evidence" value="ECO:0007669"/>
    <property type="project" value="UniProtKB-SubCell"/>
</dbReference>
<evidence type="ECO:0000256" key="1">
    <source>
        <dbReference type="ARBA" id="ARBA00004167"/>
    </source>
</evidence>
<dbReference type="EMBL" id="QGGW01000003">
    <property type="protein sequence ID" value="PWK60918.1"/>
    <property type="molecule type" value="Genomic_DNA"/>
</dbReference>
<dbReference type="OrthoDB" id="7445868at2"/>
<protein>
    <submittedName>
        <fullName evidence="4">Glycosyl transferase family 2</fullName>
    </submittedName>
</protein>
<keyword evidence="5" id="KW-1185">Reference proteome</keyword>
<name>A0A316GL36_9RHOB</name>
<comment type="subcellular location">
    <subcellularLocation>
        <location evidence="1">Membrane</location>
        <topology evidence="1">Single-pass membrane protein</topology>
    </subcellularLocation>
</comment>
<keyword evidence="4" id="KW-0808">Transferase</keyword>
<organism evidence="4 5">
    <name type="scientific">Roseicyclus mahoneyensis</name>
    <dbReference type="NCBI Taxonomy" id="164332"/>
    <lineage>
        <taxon>Bacteria</taxon>
        <taxon>Pseudomonadati</taxon>
        <taxon>Pseudomonadota</taxon>
        <taxon>Alphaproteobacteria</taxon>
        <taxon>Rhodobacterales</taxon>
        <taxon>Roseobacteraceae</taxon>
        <taxon>Roseicyclus</taxon>
    </lineage>
</organism>
<dbReference type="InterPro" id="IPR029044">
    <property type="entry name" value="Nucleotide-diphossugar_trans"/>
</dbReference>
<evidence type="ECO:0000256" key="2">
    <source>
        <dbReference type="ARBA" id="ARBA00022692"/>
    </source>
</evidence>
<evidence type="ECO:0000313" key="4">
    <source>
        <dbReference type="EMBL" id="PWK60918.1"/>
    </source>
</evidence>
<comment type="caution">
    <text evidence="4">The sequence shown here is derived from an EMBL/GenBank/DDBJ whole genome shotgun (WGS) entry which is preliminary data.</text>
</comment>
<keyword evidence="2" id="KW-0812">Transmembrane</keyword>
<sequence>MKILVVTSLKDEGPYILEWVAYHKAIGFSDVVIFENDSSDHSDGILTRLQDLGWIEYHKNVGFSGSPQRAALKKTLALDSYKNSDWVLCADCDEFVVPKREKNIVDFLNERRHAQGIAINWLNFGSAGIEKWSPEMTIERFKMCSDNTFLENMMTKSFHRPSKIFPSFGLHRPRSSHPIDDFVFVDGTMVDARIQLGEMPDDNSKTTVRNTICSMNHYSVRSIEEYRRKEVRGDGVHDTRIYGGKQKFNRRDTNSIENLDIQRFIPKTREFLSALLQDPVLEGLYRDTCLFHFGRTS</sequence>
<dbReference type="Proteomes" id="UP000245708">
    <property type="component" value="Unassembled WGS sequence"/>
</dbReference>
<dbReference type="PANTHER" id="PTHR21461:SF69">
    <property type="entry name" value="GLYCOSYLTRANSFERASE FAMILY 92 PROTEIN"/>
    <property type="match status" value="1"/>
</dbReference>
<dbReference type="AlphaFoldDB" id="A0A316GL36"/>
<dbReference type="RefSeq" id="WP_109667066.1">
    <property type="nucleotide sequence ID" value="NZ_QGGW01000003.1"/>
</dbReference>
<dbReference type="GO" id="GO:0005737">
    <property type="term" value="C:cytoplasm"/>
    <property type="evidence" value="ECO:0007669"/>
    <property type="project" value="TreeGrafter"/>
</dbReference>
<evidence type="ECO:0000256" key="3">
    <source>
        <dbReference type="ARBA" id="ARBA00022989"/>
    </source>
</evidence>
<dbReference type="SUPFAM" id="SSF53448">
    <property type="entry name" value="Nucleotide-diphospho-sugar transferases"/>
    <property type="match status" value="1"/>
</dbReference>
<gene>
    <name evidence="4" type="ORF">C7455_103116</name>
</gene>
<keyword evidence="3" id="KW-1133">Transmembrane helix</keyword>
<accession>A0A316GL36</accession>